<keyword evidence="4" id="KW-0833">Ubl conjugation pathway</keyword>
<accession>C1E5Z9</accession>
<dbReference type="FunCoup" id="C1E5Z9">
    <property type="interactions" value="1305"/>
</dbReference>
<dbReference type="Proteomes" id="UP000002009">
    <property type="component" value="Chromosome 5"/>
</dbReference>
<dbReference type="InterPro" id="IPR024977">
    <property type="entry name" value="Apc4-like_WD40_dom"/>
</dbReference>
<keyword evidence="11" id="KW-1185">Reference proteome</keyword>
<dbReference type="GeneID" id="8243370"/>
<dbReference type="GO" id="GO:0051301">
    <property type="term" value="P:cell division"/>
    <property type="evidence" value="ECO:0007669"/>
    <property type="project" value="UniProtKB-KW"/>
</dbReference>
<feature type="compositionally biased region" description="Basic and acidic residues" evidence="7">
    <location>
        <begin position="373"/>
        <end position="392"/>
    </location>
</feature>
<feature type="region of interest" description="Disordered" evidence="7">
    <location>
        <begin position="334"/>
        <end position="392"/>
    </location>
</feature>
<dbReference type="GO" id="GO:0034399">
    <property type="term" value="C:nuclear periphery"/>
    <property type="evidence" value="ECO:0007669"/>
    <property type="project" value="TreeGrafter"/>
</dbReference>
<dbReference type="Pfam" id="PF12894">
    <property type="entry name" value="ANAPC4_WD40"/>
    <property type="match status" value="1"/>
</dbReference>
<evidence type="ECO:0000313" key="11">
    <source>
        <dbReference type="Proteomes" id="UP000002009"/>
    </source>
</evidence>
<dbReference type="SUPFAM" id="SSF50978">
    <property type="entry name" value="WD40 repeat-like"/>
    <property type="match status" value="1"/>
</dbReference>
<feature type="domain" description="Anaphase-promoting complex subunit 4 long" evidence="9">
    <location>
        <begin position="396"/>
        <end position="518"/>
    </location>
</feature>
<keyword evidence="3" id="KW-0498">Mitosis</keyword>
<gene>
    <name evidence="10" type="ORF">MICPUN_58493</name>
</gene>
<keyword evidence="6" id="KW-0853">WD repeat</keyword>
<dbReference type="RefSeq" id="XP_002502465.1">
    <property type="nucleotide sequence ID" value="XM_002502419.1"/>
</dbReference>
<dbReference type="SMART" id="SM00320">
    <property type="entry name" value="WD40"/>
    <property type="match status" value="2"/>
</dbReference>
<evidence type="ECO:0000256" key="1">
    <source>
        <dbReference type="ARBA" id="ARBA00016067"/>
    </source>
</evidence>
<keyword evidence="2" id="KW-0132">Cell division</keyword>
<name>C1E5Z9_MICCC</name>
<evidence type="ECO:0000259" key="8">
    <source>
        <dbReference type="Pfam" id="PF12894"/>
    </source>
</evidence>
<dbReference type="OrthoDB" id="2110451at2759"/>
<evidence type="ECO:0000313" key="10">
    <source>
        <dbReference type="EMBL" id="ACO63723.1"/>
    </source>
</evidence>
<feature type="compositionally biased region" description="Basic and acidic residues" evidence="7">
    <location>
        <begin position="152"/>
        <end position="162"/>
    </location>
</feature>
<dbReference type="OMA" id="DKNMLAP"/>
<dbReference type="eggNOG" id="KOG4640">
    <property type="taxonomic scope" value="Eukaryota"/>
</dbReference>
<proteinExistence type="predicted"/>
<dbReference type="EMBL" id="CP001326">
    <property type="protein sequence ID" value="ACO63723.1"/>
    <property type="molecule type" value="Genomic_DNA"/>
</dbReference>
<dbReference type="GO" id="GO:0070979">
    <property type="term" value="P:protein K11-linked ubiquitination"/>
    <property type="evidence" value="ECO:0007669"/>
    <property type="project" value="TreeGrafter"/>
</dbReference>
<evidence type="ECO:0000256" key="2">
    <source>
        <dbReference type="ARBA" id="ARBA00022618"/>
    </source>
</evidence>
<reference evidence="10 11" key="1">
    <citation type="journal article" date="2009" name="Science">
        <title>Green evolution and dynamic adaptations revealed by genomes of the marine picoeukaryotes Micromonas.</title>
        <authorList>
            <person name="Worden A.Z."/>
            <person name="Lee J.H."/>
            <person name="Mock T."/>
            <person name="Rouze P."/>
            <person name="Simmons M.P."/>
            <person name="Aerts A.L."/>
            <person name="Allen A.E."/>
            <person name="Cuvelier M.L."/>
            <person name="Derelle E."/>
            <person name="Everett M.V."/>
            <person name="Foulon E."/>
            <person name="Grimwood J."/>
            <person name="Gundlach H."/>
            <person name="Henrissat B."/>
            <person name="Napoli C."/>
            <person name="McDonald S.M."/>
            <person name="Parker M.S."/>
            <person name="Rombauts S."/>
            <person name="Salamov A."/>
            <person name="Von Dassow P."/>
            <person name="Badger J.H."/>
            <person name="Coutinho P.M."/>
            <person name="Demir E."/>
            <person name="Dubchak I."/>
            <person name="Gentemann C."/>
            <person name="Eikrem W."/>
            <person name="Gready J.E."/>
            <person name="John U."/>
            <person name="Lanier W."/>
            <person name="Lindquist E.A."/>
            <person name="Lucas S."/>
            <person name="Mayer K.F."/>
            <person name="Moreau H."/>
            <person name="Not F."/>
            <person name="Otillar R."/>
            <person name="Panaud O."/>
            <person name="Pangilinan J."/>
            <person name="Paulsen I."/>
            <person name="Piegu B."/>
            <person name="Poliakov A."/>
            <person name="Robbens S."/>
            <person name="Schmutz J."/>
            <person name="Toulza E."/>
            <person name="Wyss T."/>
            <person name="Zelensky A."/>
            <person name="Zhou K."/>
            <person name="Armbrust E.V."/>
            <person name="Bhattacharya D."/>
            <person name="Goodenough U.W."/>
            <person name="Van de Peer Y."/>
            <person name="Grigoriev I.V."/>
        </authorList>
    </citation>
    <scope>NUCLEOTIDE SEQUENCE [LARGE SCALE GENOMIC DNA]</scope>
    <source>
        <strain evidence="11">RCC299 / NOUM17</strain>
    </source>
</reference>
<evidence type="ECO:0000256" key="5">
    <source>
        <dbReference type="ARBA" id="ARBA00023306"/>
    </source>
</evidence>
<evidence type="ECO:0000256" key="3">
    <source>
        <dbReference type="ARBA" id="ARBA00022776"/>
    </source>
</evidence>
<evidence type="ECO:0000259" key="9">
    <source>
        <dbReference type="Pfam" id="PF12896"/>
    </source>
</evidence>
<dbReference type="InterPro" id="IPR024789">
    <property type="entry name" value="APC4"/>
</dbReference>
<dbReference type="GO" id="GO:0031145">
    <property type="term" value="P:anaphase-promoting complex-dependent catabolic process"/>
    <property type="evidence" value="ECO:0007669"/>
    <property type="project" value="InterPro"/>
</dbReference>
<dbReference type="InParanoid" id="C1E5Z9"/>
<feature type="compositionally biased region" description="Acidic residues" evidence="7">
    <location>
        <begin position="361"/>
        <end position="372"/>
    </location>
</feature>
<dbReference type="Pfam" id="PF12896">
    <property type="entry name" value="ANAPC4"/>
    <property type="match status" value="1"/>
</dbReference>
<dbReference type="Gene3D" id="2.130.10.10">
    <property type="entry name" value="YVTN repeat-like/Quinoprotein amine dehydrogenase"/>
    <property type="match status" value="1"/>
</dbReference>
<dbReference type="STRING" id="296587.C1E5Z9"/>
<evidence type="ECO:0000256" key="7">
    <source>
        <dbReference type="SAM" id="MobiDB-lite"/>
    </source>
</evidence>
<dbReference type="PANTHER" id="PTHR13260">
    <property type="entry name" value="ANAPHASE PROMOTING COMPLEX SUBUNIT 4 APC4"/>
    <property type="match status" value="1"/>
</dbReference>
<dbReference type="PROSITE" id="PS50082">
    <property type="entry name" value="WD_REPEATS_2"/>
    <property type="match status" value="1"/>
</dbReference>
<evidence type="ECO:0000256" key="4">
    <source>
        <dbReference type="ARBA" id="ARBA00022786"/>
    </source>
</evidence>
<dbReference type="InterPro" id="IPR024790">
    <property type="entry name" value="APC4_long_dom"/>
</dbReference>
<dbReference type="PANTHER" id="PTHR13260:SF0">
    <property type="entry name" value="ANAPHASE-PROMOTING COMPLEX SUBUNIT 4"/>
    <property type="match status" value="1"/>
</dbReference>
<organism evidence="10 11">
    <name type="scientific">Micromonas commoda (strain RCC299 / NOUM17 / CCMP2709)</name>
    <name type="common">Picoplanktonic green alga</name>
    <dbReference type="NCBI Taxonomy" id="296587"/>
    <lineage>
        <taxon>Eukaryota</taxon>
        <taxon>Viridiplantae</taxon>
        <taxon>Chlorophyta</taxon>
        <taxon>Mamiellophyceae</taxon>
        <taxon>Mamiellales</taxon>
        <taxon>Mamiellaceae</taxon>
        <taxon>Micromonas</taxon>
    </lineage>
</organism>
<evidence type="ECO:0000256" key="6">
    <source>
        <dbReference type="PROSITE-ProRule" id="PRU00221"/>
    </source>
</evidence>
<dbReference type="InterPro" id="IPR036322">
    <property type="entry name" value="WD40_repeat_dom_sf"/>
</dbReference>
<feature type="region of interest" description="Disordered" evidence="7">
    <location>
        <begin position="568"/>
        <end position="587"/>
    </location>
</feature>
<feature type="region of interest" description="Disordered" evidence="7">
    <location>
        <begin position="144"/>
        <end position="172"/>
    </location>
</feature>
<keyword evidence="5" id="KW-0131">Cell cycle</keyword>
<feature type="repeat" description="WD" evidence="6">
    <location>
        <begin position="65"/>
        <end position="106"/>
    </location>
</feature>
<dbReference type="GO" id="GO:0005680">
    <property type="term" value="C:anaphase-promoting complex"/>
    <property type="evidence" value="ECO:0007669"/>
    <property type="project" value="InterPro"/>
</dbReference>
<sequence length="884" mass="90948">MDADFGQQSQAFTLLHDKNMLAPASAASWCPTMDLLALATSDGQLALSRLDWNKTGGERENRLWTANPDSPVTSLGWRPDGKILVSGHADGAVQLYHAEDGEVLHASTPHRGSAVTSLHWQDAPAEDSRRSACAYQSATSRFALPTNGGGGVHDRPRRDGAKADAGAGAGAGAWTHPPGAGARALFDHFDPPTRLTVLCSGDARGDVVMSAFGIFPIASARVGDCPADFPIASARTAGGGTAGGTAGEVLHASLAPDLSRILVAFRANGGVDAVGASAATPLLARRSVEMCTAASHGSQIAALAAELEREVHSCAATWRKAREDFDARMNALRERVGEGRSQGGRGRGQTRTNANKRADDSMDMDDSMGDDVDTTRDGHENENADPNKELDAGTHRLTIEDLLLAYLATGRVDPGVEQFLAHEFQPRDVRRLARSVDAAATKVHAALSERIAPAAQSCALRIAELRALARWRERSGAIGLDEHAADVALAAAESCALAAFSAARLATAAAARLRAFFTLLLRTQRQVAFGSPDGFGAGDDADAPPALNAVLVEEFLRDGLTRDTLGDRLGSNRAAGSDAAVSRQVPRGGPSDTAVILGGAAAAFTAAVRAAAAAAGFGDDGTRSPDLKYDDDDALWAACARLKGSCAQLLEAPRDAMSRSLVWDRAFPIVRSGSGSGSGSVEPPFLPRVTHGGWSDDGESETLVFHAGVGSSHVGMLRLLGGVPESALALEAPPGHVVVDAAAYTEGRCLVLLQPEEGRGGGAGDGGEAASVVMADPRALAARGGVTGPRGLEGGVGGDGGYALVDADALGAAPVVSPGCVPARGVLRMPAGGGGGGARRRSLPGTVATAPLAVGRQKGLAAVLVGQKRIVLLDLEEDECDEDE</sequence>
<protein>
    <recommendedName>
        <fullName evidence="1">Anaphase-promoting complex subunit 4</fullName>
    </recommendedName>
</protein>
<dbReference type="InterPro" id="IPR001680">
    <property type="entry name" value="WD40_rpt"/>
</dbReference>
<dbReference type="KEGG" id="mis:MICPUN_58493"/>
<feature type="domain" description="Anaphase-promoting complex subunit 4-like WD40" evidence="8">
    <location>
        <begin position="28"/>
        <end position="122"/>
    </location>
</feature>
<dbReference type="AlphaFoldDB" id="C1E5Z9"/>
<dbReference type="InterPro" id="IPR015943">
    <property type="entry name" value="WD40/YVTN_repeat-like_dom_sf"/>
</dbReference>